<dbReference type="Proteomes" id="UP000788993">
    <property type="component" value="Unassembled WGS sequence"/>
</dbReference>
<evidence type="ECO:0000256" key="12">
    <source>
        <dbReference type="ARBA" id="ARBA00057888"/>
    </source>
</evidence>
<keyword evidence="7 13" id="KW-0103">Bromodomain</keyword>
<dbReference type="PANTHER" id="PTHR22880">
    <property type="entry name" value="FALZ-RELATED BROMODOMAIN-CONTAINING PROTEINS"/>
    <property type="match status" value="1"/>
</dbReference>
<dbReference type="FunFam" id="1.20.920.10:FF:000047">
    <property type="entry name" value="Bromodomain-containing factor 1"/>
    <property type="match status" value="1"/>
</dbReference>
<dbReference type="GO" id="GO:0005634">
    <property type="term" value="C:nucleus"/>
    <property type="evidence" value="ECO:0007669"/>
    <property type="project" value="UniProtKB-SubCell"/>
</dbReference>
<feature type="region of interest" description="Disordered" evidence="15">
    <location>
        <begin position="1"/>
        <end position="116"/>
    </location>
</feature>
<gene>
    <name evidence="18" type="ORF">OGATHE_000465</name>
</gene>
<dbReference type="PROSITE" id="PS51525">
    <property type="entry name" value="NET"/>
    <property type="match status" value="1"/>
</dbReference>
<feature type="coiled-coil region" evidence="14">
    <location>
        <begin position="428"/>
        <end position="455"/>
    </location>
</feature>
<dbReference type="GO" id="GO:0031452">
    <property type="term" value="P:negative regulation of heterochromatin formation"/>
    <property type="evidence" value="ECO:0007669"/>
    <property type="project" value="UniProtKB-ARBA"/>
</dbReference>
<comment type="function">
    <text evidence="12">Transcription factor involved in the expression of a broad class of genes including snRNAs. Required for sporulation and DNA-damage repair. Prevents the spreading of SIR silencing at telomeres and protects histone H4, but not H3, from deacetylation.</text>
</comment>
<dbReference type="CDD" id="cd05500">
    <property type="entry name" value="Bromo_BDF1_2_I"/>
    <property type="match status" value="1"/>
</dbReference>
<comment type="caution">
    <text evidence="18">The sequence shown here is derived from an EMBL/GenBank/DDBJ whole genome shotgun (WGS) entry which is preliminary data.</text>
</comment>
<evidence type="ECO:0000256" key="2">
    <source>
        <dbReference type="ARBA" id="ARBA00022737"/>
    </source>
</evidence>
<feature type="region of interest" description="Disordered" evidence="15">
    <location>
        <begin position="552"/>
        <end position="605"/>
    </location>
</feature>
<evidence type="ECO:0008006" key="20">
    <source>
        <dbReference type="Google" id="ProtNLM"/>
    </source>
</evidence>
<dbReference type="GO" id="GO:0006338">
    <property type="term" value="P:chromatin remodeling"/>
    <property type="evidence" value="ECO:0007669"/>
    <property type="project" value="TreeGrafter"/>
</dbReference>
<feature type="compositionally biased region" description="Basic and acidic residues" evidence="15">
    <location>
        <begin position="24"/>
        <end position="35"/>
    </location>
</feature>
<keyword evidence="19" id="KW-1185">Reference proteome</keyword>
<feature type="region of interest" description="Disordered" evidence="15">
    <location>
        <begin position="258"/>
        <end position="278"/>
    </location>
</feature>
<feature type="domain" description="Bromo" evidence="16">
    <location>
        <begin position="304"/>
        <end position="376"/>
    </location>
</feature>
<dbReference type="InterPro" id="IPR001487">
    <property type="entry name" value="Bromodomain"/>
</dbReference>
<dbReference type="EMBL" id="JAEUBD010000095">
    <property type="protein sequence ID" value="KAH3677811.1"/>
    <property type="molecule type" value="Genomic_DNA"/>
</dbReference>
<dbReference type="GO" id="GO:0006355">
    <property type="term" value="P:regulation of DNA-templated transcription"/>
    <property type="evidence" value="ECO:0007669"/>
    <property type="project" value="TreeGrafter"/>
</dbReference>
<feature type="compositionally biased region" description="Basic and acidic residues" evidence="15">
    <location>
        <begin position="42"/>
        <end position="51"/>
    </location>
</feature>
<evidence type="ECO:0000313" key="18">
    <source>
        <dbReference type="EMBL" id="KAH3677811.1"/>
    </source>
</evidence>
<keyword evidence="6 14" id="KW-0175">Coiled coil</keyword>
<feature type="region of interest" description="Disordered" evidence="15">
    <location>
        <begin position="456"/>
        <end position="485"/>
    </location>
</feature>
<dbReference type="InterPro" id="IPR050935">
    <property type="entry name" value="Bromo_chromatin_reader"/>
</dbReference>
<dbReference type="Gene3D" id="1.20.1270.220">
    <property type="match status" value="1"/>
</dbReference>
<evidence type="ECO:0000256" key="5">
    <source>
        <dbReference type="ARBA" id="ARBA00023015"/>
    </source>
</evidence>
<keyword evidence="8" id="KW-0804">Transcription</keyword>
<keyword evidence="10" id="KW-0539">Nucleus</keyword>
<organism evidence="18 19">
    <name type="scientific">Ogataea polymorpha</name>
    <dbReference type="NCBI Taxonomy" id="460523"/>
    <lineage>
        <taxon>Eukaryota</taxon>
        <taxon>Fungi</taxon>
        <taxon>Dikarya</taxon>
        <taxon>Ascomycota</taxon>
        <taxon>Saccharomycotina</taxon>
        <taxon>Pichiomycetes</taxon>
        <taxon>Pichiales</taxon>
        <taxon>Pichiaceae</taxon>
        <taxon>Ogataea</taxon>
    </lineage>
</organism>
<dbReference type="InterPro" id="IPR036427">
    <property type="entry name" value="Bromodomain-like_sf"/>
</dbReference>
<dbReference type="Gene3D" id="1.20.920.10">
    <property type="entry name" value="Bromodomain-like"/>
    <property type="match status" value="2"/>
</dbReference>
<feature type="compositionally biased region" description="Low complexity" evidence="15">
    <location>
        <begin position="54"/>
        <end position="74"/>
    </location>
</feature>
<sequence length="605" mass="68564">MSLEEPSASIQTSSISDIPVNGKSELEVSGKHALDPESPDGSDVKKQKLDADEQPTAQPDQTATTGAPEQQPEQQPEEPKVEATPDTGAPALVPANMEPAPKPPPEPDMNNLPEHPLPAHQKKHAITSIKAVRRLKDAGPFLTPVDTVKLNIPFYYNFIKRPMDLSTIERKLNVDAYETPEQVVEDFNLMVDNCITFNGKDSAISQMARNIQASFEKHMLNMPPKDLPPGMQVSATKGTRRKTNAGLEVPQLRRDSALDNGRPKREIHPPKPKDMPYDIRPRKKKFQAELRFCQQVIKELMSKKYDSISYPFLVPVDPVALDCPTYFDVVKEPMDLGTIHSKLQNGEYENADEFEKDVRLVFHNCYLFNPEGTAVNIMGHRLESVFNEKWANRPTTPVSPANISDFDSDYDDDDDFNVDIDSITDPTIEFLVANIERMTQDLKKMRQEKYEQMRKEWLKKRKNKKGTKKGTKKRKESVSQPNGIYPTHVTYEMKKEISEAMGSINEKMLKNVIAIIKEGIPDLADDEEIELDMDQLNNETLLKLYNYIVKGKSSKSQRKKKKGGNSEEKKIESLKKKLAQFENAEADESSDEDDDDDEDESSEEE</sequence>
<comment type="subcellular location">
    <subcellularLocation>
        <location evidence="1">Nucleus</location>
    </subcellularLocation>
</comment>
<evidence type="ECO:0000313" key="19">
    <source>
        <dbReference type="Proteomes" id="UP000788993"/>
    </source>
</evidence>
<dbReference type="GO" id="GO:0140566">
    <property type="term" value="F:histone reader activity"/>
    <property type="evidence" value="ECO:0007669"/>
    <property type="project" value="UniProtKB-ARBA"/>
</dbReference>
<dbReference type="SMART" id="SM00297">
    <property type="entry name" value="BROMO"/>
    <property type="match status" value="2"/>
</dbReference>
<evidence type="ECO:0000256" key="9">
    <source>
        <dbReference type="ARBA" id="ARBA00023204"/>
    </source>
</evidence>
<dbReference type="GO" id="GO:0001046">
    <property type="term" value="F:core promoter sequence-specific DNA binding"/>
    <property type="evidence" value="ECO:0007669"/>
    <property type="project" value="UniProtKB-ARBA"/>
</dbReference>
<dbReference type="CDD" id="cd05499">
    <property type="entry name" value="Bromo_BDF1_2_II"/>
    <property type="match status" value="1"/>
</dbReference>
<comment type="similarity">
    <text evidence="11">Belongs to the BET family.</text>
</comment>
<evidence type="ECO:0000259" key="16">
    <source>
        <dbReference type="PROSITE" id="PS50014"/>
    </source>
</evidence>
<evidence type="ECO:0000256" key="7">
    <source>
        <dbReference type="ARBA" id="ARBA00023117"/>
    </source>
</evidence>
<name>A0A9P8TGT0_9ASCO</name>
<protein>
    <recommendedName>
        <fullName evidence="20">Bromodomain-containing protein</fullName>
    </recommendedName>
</protein>
<accession>A0A9P8TGT0</accession>
<reference evidence="18" key="1">
    <citation type="journal article" date="2021" name="Open Biol.">
        <title>Shared evolutionary footprints suggest mitochondrial oxidative damage underlies multiple complex I losses in fungi.</title>
        <authorList>
            <person name="Schikora-Tamarit M.A."/>
            <person name="Marcet-Houben M."/>
            <person name="Nosek J."/>
            <person name="Gabaldon T."/>
        </authorList>
    </citation>
    <scope>NUCLEOTIDE SEQUENCE</scope>
    <source>
        <strain evidence="18">NCAIM Y.01608</strain>
    </source>
</reference>
<evidence type="ECO:0000256" key="8">
    <source>
        <dbReference type="ARBA" id="ARBA00023163"/>
    </source>
</evidence>
<evidence type="ECO:0000256" key="15">
    <source>
        <dbReference type="SAM" id="MobiDB-lite"/>
    </source>
</evidence>
<dbReference type="PANTHER" id="PTHR22880:SF225">
    <property type="entry name" value="BROMODOMAIN-CONTAINING PROTEIN BET-1-RELATED"/>
    <property type="match status" value="1"/>
</dbReference>
<dbReference type="SUPFAM" id="SSF47370">
    <property type="entry name" value="Bromodomain"/>
    <property type="match status" value="2"/>
</dbReference>
<dbReference type="GO" id="GO:0030435">
    <property type="term" value="P:sporulation resulting in formation of a cellular spore"/>
    <property type="evidence" value="ECO:0007669"/>
    <property type="project" value="UniProtKB-KW"/>
</dbReference>
<reference evidence="18" key="2">
    <citation type="submission" date="2021-01" db="EMBL/GenBank/DDBJ databases">
        <authorList>
            <person name="Schikora-Tamarit M.A."/>
        </authorList>
    </citation>
    <scope>NUCLEOTIDE SEQUENCE</scope>
    <source>
        <strain evidence="18">NCAIM Y.01608</strain>
    </source>
</reference>
<keyword evidence="5" id="KW-0805">Transcription regulation</keyword>
<dbReference type="PRINTS" id="PR00503">
    <property type="entry name" value="BROMODOMAIN"/>
</dbReference>
<keyword evidence="3" id="KW-0227">DNA damage</keyword>
<evidence type="ECO:0000256" key="1">
    <source>
        <dbReference type="ARBA" id="ARBA00004123"/>
    </source>
</evidence>
<evidence type="ECO:0000256" key="14">
    <source>
        <dbReference type="SAM" id="Coils"/>
    </source>
</evidence>
<feature type="domain" description="NET" evidence="17">
    <location>
        <begin position="479"/>
        <end position="559"/>
    </location>
</feature>
<dbReference type="GO" id="GO:0006281">
    <property type="term" value="P:DNA repair"/>
    <property type="evidence" value="ECO:0007669"/>
    <property type="project" value="UniProtKB-KW"/>
</dbReference>
<dbReference type="InterPro" id="IPR018359">
    <property type="entry name" value="Bromodomain_CS"/>
</dbReference>
<dbReference type="PROSITE" id="PS50014">
    <property type="entry name" value="BROMODOMAIN_2"/>
    <property type="match status" value="2"/>
</dbReference>
<evidence type="ECO:0000256" key="6">
    <source>
        <dbReference type="ARBA" id="ARBA00023054"/>
    </source>
</evidence>
<feature type="domain" description="Bromo" evidence="16">
    <location>
        <begin position="133"/>
        <end position="205"/>
    </location>
</feature>
<dbReference type="PROSITE" id="PS00633">
    <property type="entry name" value="BROMODOMAIN_1"/>
    <property type="match status" value="2"/>
</dbReference>
<proteinExistence type="inferred from homology"/>
<feature type="compositionally biased region" description="Basic and acidic residues" evidence="15">
    <location>
        <begin position="564"/>
        <end position="575"/>
    </location>
</feature>
<keyword evidence="2" id="KW-0677">Repeat</keyword>
<dbReference type="GO" id="GO:0001094">
    <property type="term" value="F:TFIID-class transcription factor complex binding"/>
    <property type="evidence" value="ECO:0007669"/>
    <property type="project" value="UniProtKB-ARBA"/>
</dbReference>
<dbReference type="InterPro" id="IPR027353">
    <property type="entry name" value="NET_dom"/>
</dbReference>
<dbReference type="AlphaFoldDB" id="A0A9P8TGT0"/>
<feature type="compositionally biased region" description="Basic residues" evidence="15">
    <location>
        <begin position="552"/>
        <end position="563"/>
    </location>
</feature>
<evidence type="ECO:0000256" key="11">
    <source>
        <dbReference type="ARBA" id="ARBA00044509"/>
    </source>
</evidence>
<evidence type="ECO:0000256" key="13">
    <source>
        <dbReference type="PROSITE-ProRule" id="PRU00035"/>
    </source>
</evidence>
<evidence type="ECO:0000256" key="10">
    <source>
        <dbReference type="ARBA" id="ARBA00023242"/>
    </source>
</evidence>
<dbReference type="Pfam" id="PF00439">
    <property type="entry name" value="Bromodomain"/>
    <property type="match status" value="2"/>
</dbReference>
<keyword evidence="4" id="KW-0749">Sporulation</keyword>
<dbReference type="Pfam" id="PF17035">
    <property type="entry name" value="BET"/>
    <property type="match status" value="1"/>
</dbReference>
<dbReference type="InterPro" id="IPR038336">
    <property type="entry name" value="NET_sf"/>
</dbReference>
<feature type="compositionally biased region" description="Acidic residues" evidence="15">
    <location>
        <begin position="584"/>
        <end position="605"/>
    </location>
</feature>
<evidence type="ECO:0000259" key="17">
    <source>
        <dbReference type="PROSITE" id="PS51525"/>
    </source>
</evidence>
<keyword evidence="9" id="KW-0234">DNA repair</keyword>
<feature type="compositionally biased region" description="Basic residues" evidence="15">
    <location>
        <begin position="457"/>
        <end position="475"/>
    </location>
</feature>
<evidence type="ECO:0000256" key="3">
    <source>
        <dbReference type="ARBA" id="ARBA00022763"/>
    </source>
</evidence>
<dbReference type="GO" id="GO:0000785">
    <property type="term" value="C:chromatin"/>
    <property type="evidence" value="ECO:0007669"/>
    <property type="project" value="TreeGrafter"/>
</dbReference>
<evidence type="ECO:0000256" key="4">
    <source>
        <dbReference type="ARBA" id="ARBA00022969"/>
    </source>
</evidence>